<keyword evidence="1" id="KW-1133">Transmembrane helix</keyword>
<organism evidence="2">
    <name type="scientific">Brassica napus</name>
    <name type="common">Rape</name>
    <dbReference type="NCBI Taxonomy" id="3708"/>
    <lineage>
        <taxon>Eukaryota</taxon>
        <taxon>Viridiplantae</taxon>
        <taxon>Streptophyta</taxon>
        <taxon>Embryophyta</taxon>
        <taxon>Tracheophyta</taxon>
        <taxon>Spermatophyta</taxon>
        <taxon>Magnoliopsida</taxon>
        <taxon>eudicotyledons</taxon>
        <taxon>Gunneridae</taxon>
        <taxon>Pentapetalae</taxon>
        <taxon>rosids</taxon>
        <taxon>malvids</taxon>
        <taxon>Brassicales</taxon>
        <taxon>Brassicaceae</taxon>
        <taxon>Brassiceae</taxon>
        <taxon>Brassica</taxon>
    </lineage>
</organism>
<dbReference type="EMBL" id="HG994355">
    <property type="protein sequence ID" value="CAF2153181.1"/>
    <property type="molecule type" value="Genomic_DNA"/>
</dbReference>
<keyword evidence="1" id="KW-0812">Transmembrane</keyword>
<feature type="transmembrane region" description="Helical" evidence="1">
    <location>
        <begin position="79"/>
        <end position="99"/>
    </location>
</feature>
<evidence type="ECO:0000256" key="1">
    <source>
        <dbReference type="SAM" id="Phobius"/>
    </source>
</evidence>
<keyword evidence="1" id="KW-0472">Membrane</keyword>
<dbReference type="Proteomes" id="UP001295469">
    <property type="component" value="Chromosome A01"/>
</dbReference>
<dbReference type="AlphaFoldDB" id="A0A816Y2H2"/>
<reference evidence="2" key="1">
    <citation type="submission" date="2021-01" db="EMBL/GenBank/DDBJ databases">
        <authorList>
            <consortium name="Genoscope - CEA"/>
            <person name="William W."/>
        </authorList>
    </citation>
    <scope>NUCLEOTIDE SEQUENCE</scope>
</reference>
<protein>
    <submittedName>
        <fullName evidence="2">(rape) hypothetical protein</fullName>
    </submittedName>
</protein>
<gene>
    <name evidence="2" type="ORF">DARMORV10_A01P31240.1</name>
</gene>
<evidence type="ECO:0000313" key="2">
    <source>
        <dbReference type="EMBL" id="CAF2153181.1"/>
    </source>
</evidence>
<sequence length="107" mass="11901">MEAVSILSSASYLSSSPHNDYITFAEVCLLDVLLLWCSGAVAYSLRRSRLEPLSGVCSCLLPESISLVLYGRSKSQETLYVWDLYVVYCTVFIISKIIIHGKLGFNL</sequence>
<name>A0A816Y2H2_BRANA</name>
<feature type="transmembrane region" description="Helical" evidence="1">
    <location>
        <begin position="21"/>
        <end position="45"/>
    </location>
</feature>
<accession>A0A816Y2H2</accession>
<proteinExistence type="predicted"/>